<dbReference type="GO" id="GO:0016787">
    <property type="term" value="F:hydrolase activity"/>
    <property type="evidence" value="ECO:0007669"/>
    <property type="project" value="UniProtKB-KW"/>
</dbReference>
<organism evidence="1 2">
    <name type="scientific">Dechloromonas hankyongensis</name>
    <dbReference type="NCBI Taxonomy" id="2908002"/>
    <lineage>
        <taxon>Bacteria</taxon>
        <taxon>Pseudomonadati</taxon>
        <taxon>Pseudomonadota</taxon>
        <taxon>Betaproteobacteria</taxon>
        <taxon>Rhodocyclales</taxon>
        <taxon>Azonexaceae</taxon>
        <taxon>Dechloromonas</taxon>
    </lineage>
</organism>
<proteinExistence type="predicted"/>
<reference evidence="1" key="1">
    <citation type="submission" date="2022-01" db="EMBL/GenBank/DDBJ databases">
        <authorList>
            <person name="Jo J.-H."/>
            <person name="Im W.-T."/>
        </authorList>
    </citation>
    <scope>NUCLEOTIDE SEQUENCE</scope>
    <source>
        <strain evidence="1">XY25</strain>
    </source>
</reference>
<dbReference type="Pfam" id="PF06821">
    <property type="entry name" value="Ser_hydrolase"/>
    <property type="match status" value="1"/>
</dbReference>
<name>A0ABS9K7C7_9RHOO</name>
<protein>
    <submittedName>
        <fullName evidence="1">Alpha/beta hydrolase</fullName>
    </submittedName>
</protein>
<keyword evidence="1" id="KW-0378">Hydrolase</keyword>
<sequence length="183" mass="19879">MTTPPVLILPGLGDSGPAHWQSIWEASGPSFRRVVQRDWDHPQLAEWVATLQQHVAACETPPVLVAHSLACSLVAHWSREFGQHARGALLVSPSDVESPSHTPPEVRGFSPVPNMRFPFPSTVVASTDDPYVDIGRAEHFAQCWGSRFVVIPGAGHINAESGLGAWPEGMALLQELLRGNQDK</sequence>
<keyword evidence="2" id="KW-1185">Reference proteome</keyword>
<dbReference type="EMBL" id="JAKLTN010000008">
    <property type="protein sequence ID" value="MCG2579051.1"/>
    <property type="molecule type" value="Genomic_DNA"/>
</dbReference>
<evidence type="ECO:0000313" key="2">
    <source>
        <dbReference type="Proteomes" id="UP001165384"/>
    </source>
</evidence>
<dbReference type="Gene3D" id="3.40.50.1820">
    <property type="entry name" value="alpha/beta hydrolase"/>
    <property type="match status" value="1"/>
</dbReference>
<dbReference type="RefSeq" id="WP_275712494.1">
    <property type="nucleotide sequence ID" value="NZ_JAKLTN010000008.1"/>
</dbReference>
<dbReference type="Proteomes" id="UP001165384">
    <property type="component" value="Unassembled WGS sequence"/>
</dbReference>
<accession>A0ABS9K7C7</accession>
<comment type="caution">
    <text evidence="1">The sequence shown here is derived from an EMBL/GenBank/DDBJ whole genome shotgun (WGS) entry which is preliminary data.</text>
</comment>
<dbReference type="InterPro" id="IPR029058">
    <property type="entry name" value="AB_hydrolase_fold"/>
</dbReference>
<dbReference type="InterPro" id="IPR010662">
    <property type="entry name" value="RBBP9/YdeN"/>
</dbReference>
<gene>
    <name evidence="1" type="ORF">LZ012_18825</name>
</gene>
<evidence type="ECO:0000313" key="1">
    <source>
        <dbReference type="EMBL" id="MCG2579051.1"/>
    </source>
</evidence>
<dbReference type="SUPFAM" id="SSF53474">
    <property type="entry name" value="alpha/beta-Hydrolases"/>
    <property type="match status" value="1"/>
</dbReference>